<evidence type="ECO:0000313" key="2">
    <source>
        <dbReference type="WBParaSite" id="DME_0000971701-mRNA-1"/>
    </source>
</evidence>
<accession>A0A0N4UP49</accession>
<dbReference type="AlphaFoldDB" id="A0A0N4UP49"/>
<dbReference type="WBParaSite" id="DME_0000971701-mRNA-1">
    <property type="protein sequence ID" value="DME_0000971701-mRNA-1"/>
    <property type="gene ID" value="DME_0000971701"/>
</dbReference>
<protein>
    <submittedName>
        <fullName evidence="2">Activin_recp domain-containing protein</fullName>
    </submittedName>
</protein>
<proteinExistence type="predicted"/>
<reference evidence="2" key="1">
    <citation type="submission" date="2017-02" db="UniProtKB">
        <authorList>
            <consortium name="WormBaseParasite"/>
        </authorList>
    </citation>
    <scope>IDENTIFICATION</scope>
</reference>
<evidence type="ECO:0000313" key="1">
    <source>
        <dbReference type="Proteomes" id="UP000038040"/>
    </source>
</evidence>
<name>A0A0N4UP49_DRAME</name>
<organism evidence="1 2">
    <name type="scientific">Dracunculus medinensis</name>
    <name type="common">Guinea worm</name>
    <dbReference type="NCBI Taxonomy" id="318479"/>
    <lineage>
        <taxon>Eukaryota</taxon>
        <taxon>Metazoa</taxon>
        <taxon>Ecdysozoa</taxon>
        <taxon>Nematoda</taxon>
        <taxon>Chromadorea</taxon>
        <taxon>Rhabditida</taxon>
        <taxon>Spirurina</taxon>
        <taxon>Dracunculoidea</taxon>
        <taxon>Dracunculidae</taxon>
        <taxon>Dracunculus</taxon>
    </lineage>
</organism>
<sequence length="133" mass="15399">LIQDLRMYLKFKYLRFTLVLNGQGKDEIATRITATRNIFFRLTKRLWNCREIIIKMKRPYSCNSLDLAIGSNTEECDDYCYKITASAAALISIDKAGCSKWRCMLARNTCRSMNLQGIPINFCCCNTRDLCNE</sequence>
<dbReference type="Proteomes" id="UP000038040">
    <property type="component" value="Unplaced"/>
</dbReference>
<dbReference type="PANTHER" id="PTHR21749">
    <property type="entry name" value="PRION-LIKE- Q/N-RICH -DOMAIN-BEARING PROTEIN PROTEIN 24"/>
    <property type="match status" value="1"/>
</dbReference>